<evidence type="ECO:0000256" key="6">
    <source>
        <dbReference type="SAM" id="Phobius"/>
    </source>
</evidence>
<feature type="transmembrane region" description="Helical" evidence="6">
    <location>
        <begin position="159"/>
        <end position="177"/>
    </location>
</feature>
<evidence type="ECO:0000259" key="7">
    <source>
        <dbReference type="Pfam" id="PF04234"/>
    </source>
</evidence>
<dbReference type="GO" id="GO:0005507">
    <property type="term" value="F:copper ion binding"/>
    <property type="evidence" value="ECO:0007669"/>
    <property type="project" value="InterPro"/>
</dbReference>
<evidence type="ECO:0000256" key="3">
    <source>
        <dbReference type="ARBA" id="ARBA00022729"/>
    </source>
</evidence>
<dbReference type="GO" id="GO:0042597">
    <property type="term" value="C:periplasmic space"/>
    <property type="evidence" value="ECO:0007669"/>
    <property type="project" value="InterPro"/>
</dbReference>
<keyword evidence="2" id="KW-0479">Metal-binding</keyword>
<dbReference type="SUPFAM" id="SSF81296">
    <property type="entry name" value="E set domains"/>
    <property type="match status" value="1"/>
</dbReference>
<evidence type="ECO:0000256" key="2">
    <source>
        <dbReference type="ARBA" id="ARBA00022723"/>
    </source>
</evidence>
<proteinExistence type="predicted"/>
<dbReference type="Gene3D" id="2.60.40.1220">
    <property type="match status" value="1"/>
</dbReference>
<dbReference type="InterPro" id="IPR032694">
    <property type="entry name" value="CopC/D"/>
</dbReference>
<dbReference type="AlphaFoldDB" id="A0A6J7Q1E7"/>
<dbReference type="InterPro" id="IPR007348">
    <property type="entry name" value="CopC_dom"/>
</dbReference>
<dbReference type="InterPro" id="IPR014756">
    <property type="entry name" value="Ig_E-set"/>
</dbReference>
<evidence type="ECO:0000256" key="5">
    <source>
        <dbReference type="SAM" id="MobiDB-lite"/>
    </source>
</evidence>
<sequence length="185" mass="19297">MKRVSASVFLLLALTFAVAPIASAHTTLLSSVPASNAEVTEAPTSIELEFGEDLIALGKGTKVSVIAPSGKDIAMGSATVDKTHVSQPLTFDSTPGVYTVKFRVVAADGHVLEDTYAFTITAGQSASALAAPIMKPTAPSSGAEEAEEGMGSEEEGGNLLVKGFLVLATLVIIVLIVRRWQKRQR</sequence>
<keyword evidence="6" id="KW-0812">Transmembrane</keyword>
<evidence type="ECO:0000256" key="1">
    <source>
        <dbReference type="ARBA" id="ARBA00004196"/>
    </source>
</evidence>
<comment type="subcellular location">
    <subcellularLocation>
        <location evidence="1">Cell envelope</location>
    </subcellularLocation>
</comment>
<accession>A0A6J7Q1E7</accession>
<protein>
    <submittedName>
        <fullName evidence="8">Unannotated protein</fullName>
    </submittedName>
</protein>
<feature type="domain" description="CopC" evidence="7">
    <location>
        <begin position="25"/>
        <end position="120"/>
    </location>
</feature>
<keyword evidence="6" id="KW-0472">Membrane</keyword>
<evidence type="ECO:0000313" key="8">
    <source>
        <dbReference type="EMBL" id="CAB5009809.1"/>
    </source>
</evidence>
<dbReference type="GO" id="GO:0006825">
    <property type="term" value="P:copper ion transport"/>
    <property type="evidence" value="ECO:0007669"/>
    <property type="project" value="InterPro"/>
</dbReference>
<dbReference type="PANTHER" id="PTHR34820">
    <property type="entry name" value="INNER MEMBRANE PROTEIN YEBZ"/>
    <property type="match status" value="1"/>
</dbReference>
<keyword evidence="6" id="KW-1133">Transmembrane helix</keyword>
<reference evidence="8" key="1">
    <citation type="submission" date="2020-05" db="EMBL/GenBank/DDBJ databases">
        <authorList>
            <person name="Chiriac C."/>
            <person name="Salcher M."/>
            <person name="Ghai R."/>
            <person name="Kavagutti S V."/>
        </authorList>
    </citation>
    <scope>NUCLEOTIDE SEQUENCE</scope>
</reference>
<evidence type="ECO:0000256" key="4">
    <source>
        <dbReference type="ARBA" id="ARBA00023008"/>
    </source>
</evidence>
<dbReference type="PANTHER" id="PTHR34820:SF4">
    <property type="entry name" value="INNER MEMBRANE PROTEIN YEBZ"/>
    <property type="match status" value="1"/>
</dbReference>
<dbReference type="EMBL" id="CAFBPB010000135">
    <property type="protein sequence ID" value="CAB5009809.1"/>
    <property type="molecule type" value="Genomic_DNA"/>
</dbReference>
<keyword evidence="3" id="KW-0732">Signal</keyword>
<gene>
    <name evidence="8" type="ORF">UFOPK4049_00968</name>
</gene>
<dbReference type="GO" id="GO:0005886">
    <property type="term" value="C:plasma membrane"/>
    <property type="evidence" value="ECO:0007669"/>
    <property type="project" value="TreeGrafter"/>
</dbReference>
<organism evidence="8">
    <name type="scientific">freshwater metagenome</name>
    <dbReference type="NCBI Taxonomy" id="449393"/>
    <lineage>
        <taxon>unclassified sequences</taxon>
        <taxon>metagenomes</taxon>
        <taxon>ecological metagenomes</taxon>
    </lineage>
</organism>
<feature type="region of interest" description="Disordered" evidence="5">
    <location>
        <begin position="135"/>
        <end position="154"/>
    </location>
</feature>
<dbReference type="InterPro" id="IPR014755">
    <property type="entry name" value="Cu-Rt/internalin_Ig-like"/>
</dbReference>
<dbReference type="GO" id="GO:0030313">
    <property type="term" value="C:cell envelope"/>
    <property type="evidence" value="ECO:0007669"/>
    <property type="project" value="UniProtKB-SubCell"/>
</dbReference>
<dbReference type="GO" id="GO:0046688">
    <property type="term" value="P:response to copper ion"/>
    <property type="evidence" value="ECO:0007669"/>
    <property type="project" value="InterPro"/>
</dbReference>
<feature type="compositionally biased region" description="Acidic residues" evidence="5">
    <location>
        <begin position="144"/>
        <end position="154"/>
    </location>
</feature>
<dbReference type="Pfam" id="PF04234">
    <property type="entry name" value="CopC"/>
    <property type="match status" value="1"/>
</dbReference>
<name>A0A6J7Q1E7_9ZZZZ</name>
<keyword evidence="4" id="KW-0186">Copper</keyword>